<comment type="caution">
    <text evidence="20">The sequence shown here is derived from an EMBL/GenBank/DDBJ whole genome shotgun (WGS) entry which is preliminary data.</text>
</comment>
<evidence type="ECO:0000256" key="2">
    <source>
        <dbReference type="ARBA" id="ARBA00010527"/>
    </source>
</evidence>
<protein>
    <recommendedName>
        <fullName evidence="3">Membrane protein insertase YidC</fullName>
    </recommendedName>
    <alternativeName>
        <fullName evidence="15">Foldase YidC</fullName>
    </alternativeName>
    <alternativeName>
        <fullName evidence="14">Membrane integrase YidC</fullName>
    </alternativeName>
    <alternativeName>
        <fullName evidence="13">Membrane protein YidC</fullName>
    </alternativeName>
</protein>
<reference evidence="20 21" key="1">
    <citation type="submission" date="2016-01" db="EMBL/GenBank/DDBJ databases">
        <title>Whole genome sequence and analysis of Micromonospora rosaria DSM 803, which can produce antibacterial substance rosamicin.</title>
        <authorList>
            <person name="Yang H."/>
            <person name="He X."/>
            <person name="Zhu D."/>
        </authorList>
    </citation>
    <scope>NUCLEOTIDE SEQUENCE [LARGE SCALE GENOMIC DNA]</scope>
    <source>
        <strain evidence="20 21">DSM 803</strain>
    </source>
</reference>
<gene>
    <name evidence="20" type="ORF">AWW66_04685</name>
</gene>
<keyword evidence="5" id="KW-1003">Cell membrane</keyword>
<keyword evidence="10" id="KW-0143">Chaperone</keyword>
<dbReference type="Proteomes" id="UP000070620">
    <property type="component" value="Unassembled WGS sequence"/>
</dbReference>
<evidence type="ECO:0000259" key="19">
    <source>
        <dbReference type="Pfam" id="PF02096"/>
    </source>
</evidence>
<dbReference type="PANTHER" id="PTHR12428:SF65">
    <property type="entry name" value="CYTOCHROME C OXIDASE ASSEMBLY PROTEIN COX18, MITOCHONDRIAL"/>
    <property type="match status" value="1"/>
</dbReference>
<feature type="transmembrane region" description="Helical" evidence="18">
    <location>
        <begin position="28"/>
        <end position="49"/>
    </location>
</feature>
<organism evidence="20 21">
    <name type="scientific">Micromonospora rosaria</name>
    <dbReference type="NCBI Taxonomy" id="47874"/>
    <lineage>
        <taxon>Bacteria</taxon>
        <taxon>Bacillati</taxon>
        <taxon>Actinomycetota</taxon>
        <taxon>Actinomycetes</taxon>
        <taxon>Micromonosporales</taxon>
        <taxon>Micromonosporaceae</taxon>
        <taxon>Micromonospora</taxon>
    </lineage>
</organism>
<evidence type="ECO:0000256" key="9">
    <source>
        <dbReference type="ARBA" id="ARBA00023136"/>
    </source>
</evidence>
<evidence type="ECO:0000256" key="1">
    <source>
        <dbReference type="ARBA" id="ARBA00004651"/>
    </source>
</evidence>
<dbReference type="OrthoDB" id="9780552at2"/>
<name>A0A136PX73_9ACTN</name>
<keyword evidence="8 18" id="KW-1133">Transmembrane helix</keyword>
<evidence type="ECO:0000313" key="21">
    <source>
        <dbReference type="Proteomes" id="UP000070620"/>
    </source>
</evidence>
<accession>A0A136PX73</accession>
<feature type="domain" description="Membrane insertase YidC/Oxa/ALB C-terminal" evidence="19">
    <location>
        <begin position="36"/>
        <end position="298"/>
    </location>
</feature>
<keyword evidence="6 16" id="KW-0812">Transmembrane</keyword>
<feature type="transmembrane region" description="Helical" evidence="18">
    <location>
        <begin position="263"/>
        <end position="284"/>
    </location>
</feature>
<dbReference type="PANTHER" id="PTHR12428">
    <property type="entry name" value="OXA1"/>
    <property type="match status" value="1"/>
</dbReference>
<evidence type="ECO:0000256" key="15">
    <source>
        <dbReference type="ARBA" id="ARBA00033342"/>
    </source>
</evidence>
<feature type="transmembrane region" description="Helical" evidence="18">
    <location>
        <begin position="147"/>
        <end position="168"/>
    </location>
</feature>
<evidence type="ECO:0000256" key="11">
    <source>
        <dbReference type="ARBA" id="ARBA00025034"/>
    </source>
</evidence>
<keyword evidence="7" id="KW-0653">Protein transport</keyword>
<evidence type="ECO:0000256" key="4">
    <source>
        <dbReference type="ARBA" id="ARBA00022448"/>
    </source>
</evidence>
<comment type="similarity">
    <text evidence="2">Belongs to the OXA1/ALB3/YidC family. Type 1 subfamily.</text>
</comment>
<comment type="subunit">
    <text evidence="12">Interacts with the Sec translocase complex via SecD. Specifically interacts with transmembrane segments of nascent integral membrane proteins during membrane integration.</text>
</comment>
<evidence type="ECO:0000256" key="13">
    <source>
        <dbReference type="ARBA" id="ARBA00031538"/>
    </source>
</evidence>
<dbReference type="GO" id="GO:0005886">
    <property type="term" value="C:plasma membrane"/>
    <property type="evidence" value="ECO:0007669"/>
    <property type="project" value="UniProtKB-SubCell"/>
</dbReference>
<evidence type="ECO:0000313" key="20">
    <source>
        <dbReference type="EMBL" id="KXK63089.1"/>
    </source>
</evidence>
<dbReference type="Pfam" id="PF02096">
    <property type="entry name" value="60KD_IMP"/>
    <property type="match status" value="1"/>
</dbReference>
<evidence type="ECO:0000256" key="16">
    <source>
        <dbReference type="RuleBase" id="RU003945"/>
    </source>
</evidence>
<proteinExistence type="inferred from homology"/>
<evidence type="ECO:0000256" key="5">
    <source>
        <dbReference type="ARBA" id="ARBA00022475"/>
    </source>
</evidence>
<dbReference type="NCBIfam" id="TIGR03592">
    <property type="entry name" value="yidC_oxa1_cterm"/>
    <property type="match status" value="1"/>
</dbReference>
<dbReference type="InterPro" id="IPR047196">
    <property type="entry name" value="YidC_ALB_C"/>
</dbReference>
<keyword evidence="21" id="KW-1185">Reference proteome</keyword>
<dbReference type="GO" id="GO:0032977">
    <property type="term" value="F:membrane insertase activity"/>
    <property type="evidence" value="ECO:0007669"/>
    <property type="project" value="InterPro"/>
</dbReference>
<dbReference type="CDD" id="cd20070">
    <property type="entry name" value="5TM_YidC_Alb3"/>
    <property type="match status" value="1"/>
</dbReference>
<feature type="transmembrane region" description="Helical" evidence="18">
    <location>
        <begin position="100"/>
        <end position="120"/>
    </location>
</feature>
<evidence type="ECO:0000256" key="8">
    <source>
        <dbReference type="ARBA" id="ARBA00022989"/>
    </source>
</evidence>
<dbReference type="RefSeq" id="WP_083978216.1">
    <property type="nucleotide sequence ID" value="NZ_JBIUBN010000001.1"/>
</dbReference>
<dbReference type="GO" id="GO:0051205">
    <property type="term" value="P:protein insertion into membrane"/>
    <property type="evidence" value="ECO:0007669"/>
    <property type="project" value="TreeGrafter"/>
</dbReference>
<evidence type="ECO:0000256" key="7">
    <source>
        <dbReference type="ARBA" id="ARBA00022927"/>
    </source>
</evidence>
<comment type="subcellular location">
    <subcellularLocation>
        <location evidence="1">Cell membrane</location>
        <topology evidence="1">Multi-pass membrane protein</topology>
    </subcellularLocation>
    <subcellularLocation>
        <location evidence="16">Membrane</location>
        <topology evidence="16">Multi-pass membrane protein</topology>
    </subcellularLocation>
</comment>
<dbReference type="AlphaFoldDB" id="A0A136PX73"/>
<evidence type="ECO:0000256" key="3">
    <source>
        <dbReference type="ARBA" id="ARBA00015325"/>
    </source>
</evidence>
<evidence type="ECO:0000256" key="10">
    <source>
        <dbReference type="ARBA" id="ARBA00023186"/>
    </source>
</evidence>
<keyword evidence="4" id="KW-0813">Transport</keyword>
<keyword evidence="9 18" id="KW-0472">Membrane</keyword>
<evidence type="ECO:0000256" key="17">
    <source>
        <dbReference type="SAM" id="MobiDB-lite"/>
    </source>
</evidence>
<feature type="region of interest" description="Disordered" evidence="17">
    <location>
        <begin position="190"/>
        <end position="246"/>
    </location>
</feature>
<sequence>MLAFAPFDHAVGAAGAAVHLLAGVVEPLAAGGATAAAIVLFTVAVRLLISPLTVAQVRGERRRAALAPAVRDLRHRYADDPARQQRELVELYRSAGASPVAGCLPALLQAPFFILMYQLFTTADAGRSLLAEQVAGVSLGHRLADGLGGAAGPLFGVLLVVLTALAWWSSRRMRRAAAATGDPVGGLAAGSAGIVPADPDRRGDRIGGTDRQTDRAGGTGRRGDRTGGTGRRAGGPEGAGGQPGADGATAVPGLALLGRVLPLLPYATVLAALVLPLAAVLYLVTTTAWTALEQVVLRRPVPQPAA</sequence>
<dbReference type="InterPro" id="IPR001708">
    <property type="entry name" value="YidC/ALB3/OXA1/COX18"/>
</dbReference>
<feature type="compositionally biased region" description="Gly residues" evidence="17">
    <location>
        <begin position="226"/>
        <end position="244"/>
    </location>
</feature>
<evidence type="ECO:0000256" key="6">
    <source>
        <dbReference type="ARBA" id="ARBA00022692"/>
    </source>
</evidence>
<evidence type="ECO:0000256" key="18">
    <source>
        <dbReference type="SAM" id="Phobius"/>
    </source>
</evidence>
<evidence type="ECO:0000256" key="14">
    <source>
        <dbReference type="ARBA" id="ARBA00033245"/>
    </source>
</evidence>
<dbReference type="GO" id="GO:0015031">
    <property type="term" value="P:protein transport"/>
    <property type="evidence" value="ECO:0007669"/>
    <property type="project" value="UniProtKB-KW"/>
</dbReference>
<feature type="compositionally biased region" description="Basic and acidic residues" evidence="17">
    <location>
        <begin position="198"/>
        <end position="214"/>
    </location>
</feature>
<dbReference type="InterPro" id="IPR028055">
    <property type="entry name" value="YidC/Oxa/ALB_C"/>
</dbReference>
<evidence type="ECO:0000256" key="12">
    <source>
        <dbReference type="ARBA" id="ARBA00026028"/>
    </source>
</evidence>
<dbReference type="EMBL" id="LRQV01000009">
    <property type="protein sequence ID" value="KXK63089.1"/>
    <property type="molecule type" value="Genomic_DNA"/>
</dbReference>
<comment type="function">
    <text evidence="11">Required for the insertion and/or proper folding and/or complex formation of integral membrane proteins into the membrane. Involved in integration of membrane proteins that insert both dependently and independently of the Sec translocase complex, as well as at least some lipoproteins. Aids folding of multispanning membrane proteins.</text>
</comment>